<keyword evidence="4 9" id="KW-0496">Mitochondrion</keyword>
<dbReference type="EMBL" id="MT193839">
    <property type="protein sequence ID" value="QIZ74787.1"/>
    <property type="molecule type" value="Genomic_DNA"/>
</dbReference>
<dbReference type="InterPro" id="IPR003319">
    <property type="entry name" value="YMF19-like_N"/>
</dbReference>
<dbReference type="GeneID" id="54615808"/>
<evidence type="ECO:0000256" key="5">
    <source>
        <dbReference type="ARBA" id="ARBA00023136"/>
    </source>
</evidence>
<evidence type="ECO:0000259" key="8">
    <source>
        <dbReference type="Pfam" id="PF02326"/>
    </source>
</evidence>
<comment type="subcellular location">
    <subcellularLocation>
        <location evidence="1">Mitochondrion membrane</location>
    </subcellularLocation>
</comment>
<sequence length="132" mass="15460">MPQLDRLIVFPQIFWLLFFFTFIYAVLTHFFLPLFIKSLKSRKLIEEMNSLEIIILTNQFEKNRSSLKQLVIENLSLAENLLAQTFLSSSTGGENIKINQANLRLNSAITNFVLYNNYPLLKSICFYSKIRM</sequence>
<protein>
    <submittedName>
        <fullName evidence="9">ATP synthase F0 subunit 8</fullName>
    </submittedName>
</protein>
<accession>A0A6H1U8P9</accession>
<organism evidence="9">
    <name type="scientific">Caulacanthus okamurae</name>
    <dbReference type="NCBI Taxonomy" id="152008"/>
    <lineage>
        <taxon>Eukaryota</taxon>
        <taxon>Rhodophyta</taxon>
        <taxon>Florideophyceae</taxon>
        <taxon>Rhodymeniophycidae</taxon>
        <taxon>Gigartinales</taxon>
        <taxon>Caulacanthaceae</taxon>
        <taxon>Caulacanthus</taxon>
    </lineage>
</organism>
<proteinExistence type="predicted"/>
<evidence type="ECO:0000256" key="1">
    <source>
        <dbReference type="ARBA" id="ARBA00004325"/>
    </source>
</evidence>
<evidence type="ECO:0000256" key="7">
    <source>
        <dbReference type="SAM" id="Phobius"/>
    </source>
</evidence>
<feature type="transmembrane region" description="Helical" evidence="7">
    <location>
        <begin position="12"/>
        <end position="36"/>
    </location>
</feature>
<geneLocation type="mitochondrion" evidence="9"/>
<keyword evidence="5 7" id="KW-0472">Membrane</keyword>
<evidence type="ECO:0000256" key="2">
    <source>
        <dbReference type="ARBA" id="ARBA00022692"/>
    </source>
</evidence>
<reference evidence="9" key="1">
    <citation type="submission" date="2020-03" db="EMBL/GenBank/DDBJ databases">
        <title>Complete organellar genome analysis of the invasive marine red alga Caulacanthus okamurae (Caulacanthaceae, Rhodophyta) from Moss Landing, California, USA.</title>
        <authorList>
            <person name="Hughey J.R."/>
        </authorList>
    </citation>
    <scope>NUCLEOTIDE SEQUENCE</scope>
</reference>
<dbReference type="GO" id="GO:0006754">
    <property type="term" value="P:ATP biosynthetic process"/>
    <property type="evidence" value="ECO:0007669"/>
    <property type="project" value="UniProtKB-KW"/>
</dbReference>
<dbReference type="RefSeq" id="YP_009774170.1">
    <property type="nucleotide sequence ID" value="NC_047435.1"/>
</dbReference>
<feature type="domain" description="ATP synthase YMF19-like N-terminal" evidence="8">
    <location>
        <begin position="2"/>
        <end position="74"/>
    </location>
</feature>
<keyword evidence="2 7" id="KW-0812">Transmembrane</keyword>
<dbReference type="GO" id="GO:0031966">
    <property type="term" value="C:mitochondrial membrane"/>
    <property type="evidence" value="ECO:0007669"/>
    <property type="project" value="UniProtKB-SubCell"/>
</dbReference>
<dbReference type="Pfam" id="PF02326">
    <property type="entry name" value="YMF19"/>
    <property type="match status" value="1"/>
</dbReference>
<dbReference type="AlphaFoldDB" id="A0A6H1U8P9"/>
<name>A0A6H1U8P9_9FLOR</name>
<gene>
    <name evidence="9" type="primary">atp8</name>
</gene>
<evidence type="ECO:0000313" key="9">
    <source>
        <dbReference type="EMBL" id="QIZ74787.1"/>
    </source>
</evidence>
<evidence type="ECO:0000256" key="3">
    <source>
        <dbReference type="ARBA" id="ARBA00022989"/>
    </source>
</evidence>
<keyword evidence="3 7" id="KW-1133">Transmembrane helix</keyword>
<keyword evidence="6" id="KW-0066">ATP synthesis</keyword>
<evidence type="ECO:0000256" key="6">
    <source>
        <dbReference type="ARBA" id="ARBA00023310"/>
    </source>
</evidence>
<evidence type="ECO:0000256" key="4">
    <source>
        <dbReference type="ARBA" id="ARBA00023128"/>
    </source>
</evidence>